<evidence type="ECO:0000256" key="2">
    <source>
        <dbReference type="ARBA" id="ARBA00022679"/>
    </source>
</evidence>
<dbReference type="PROSITE" id="PS01131">
    <property type="entry name" value="RRNA_A_DIMETH"/>
    <property type="match status" value="1"/>
</dbReference>
<dbReference type="GO" id="GO:0003723">
    <property type="term" value="F:RNA binding"/>
    <property type="evidence" value="ECO:0007669"/>
    <property type="project" value="UniProtKB-KW"/>
</dbReference>
<dbReference type="SMART" id="SM00650">
    <property type="entry name" value="rADc"/>
    <property type="match status" value="1"/>
</dbReference>
<keyword evidence="7" id="KW-1185">Reference proteome</keyword>
<reference evidence="6 7" key="2">
    <citation type="submission" date="2015-10" db="EMBL/GenBank/DDBJ databases">
        <title>Draft Genome Sequence of Prosthecomicrobium hirschii ATCC 27832.</title>
        <authorList>
            <person name="Daniel J."/>
            <person name="Givan S.A."/>
            <person name="Brun Y.V."/>
            <person name="Brown P.J."/>
        </authorList>
    </citation>
    <scope>NUCLEOTIDE SEQUENCE [LARGE SCALE GENOMIC DNA]</scope>
    <source>
        <strain evidence="6 7">16</strain>
    </source>
</reference>
<evidence type="ECO:0000256" key="1">
    <source>
        <dbReference type="ARBA" id="ARBA00022603"/>
    </source>
</evidence>
<keyword evidence="1 6" id="KW-0489">Methyltransferase</keyword>
<comment type="caution">
    <text evidence="6">The sequence shown here is derived from an EMBL/GenBank/DDBJ whole genome shotgun (WGS) entry which is preliminary data.</text>
</comment>
<organism evidence="6 7">
    <name type="scientific">Prosthecodimorpha hirschii</name>
    <dbReference type="NCBI Taxonomy" id="665126"/>
    <lineage>
        <taxon>Bacteria</taxon>
        <taxon>Pseudomonadati</taxon>
        <taxon>Pseudomonadota</taxon>
        <taxon>Alphaproteobacteria</taxon>
        <taxon>Hyphomicrobiales</taxon>
        <taxon>Ancalomicrobiaceae</taxon>
        <taxon>Prosthecodimorpha</taxon>
    </lineage>
</organism>
<evidence type="ECO:0000256" key="4">
    <source>
        <dbReference type="ARBA" id="ARBA00022884"/>
    </source>
</evidence>
<reference evidence="6 7" key="1">
    <citation type="submission" date="2015-09" db="EMBL/GenBank/DDBJ databases">
        <authorList>
            <person name="Jackson K.R."/>
            <person name="Lunt B.L."/>
            <person name="Fisher J.N.B."/>
            <person name="Gardner A.V."/>
            <person name="Bailey M.E."/>
            <person name="Deus L.M."/>
            <person name="Earl A.S."/>
            <person name="Gibby P.D."/>
            <person name="Hartmann K.A."/>
            <person name="Liu J.E."/>
            <person name="Manci A.M."/>
            <person name="Nielsen D.A."/>
            <person name="Solomon M.B."/>
            <person name="Breakwell D.P."/>
            <person name="Burnett S.H."/>
            <person name="Grose J.H."/>
        </authorList>
    </citation>
    <scope>NUCLEOTIDE SEQUENCE [LARGE SCALE GENOMIC DNA]</scope>
    <source>
        <strain evidence="6 7">16</strain>
    </source>
</reference>
<dbReference type="OrthoDB" id="9805585at2"/>
<keyword evidence="3" id="KW-0949">S-adenosyl-L-methionine</keyword>
<dbReference type="Proteomes" id="UP000048984">
    <property type="component" value="Unassembled WGS sequence"/>
</dbReference>
<evidence type="ECO:0000313" key="7">
    <source>
        <dbReference type="Proteomes" id="UP000048984"/>
    </source>
</evidence>
<name>A0A0P6VN61_9HYPH</name>
<gene>
    <name evidence="6" type="ORF">ABB55_11360</name>
</gene>
<evidence type="ECO:0000259" key="5">
    <source>
        <dbReference type="SMART" id="SM00650"/>
    </source>
</evidence>
<keyword evidence="2 6" id="KW-0808">Transferase</keyword>
<dbReference type="Pfam" id="PF00398">
    <property type="entry name" value="RrnaAD"/>
    <property type="match status" value="1"/>
</dbReference>
<dbReference type="InterPro" id="IPR001737">
    <property type="entry name" value="KsgA/Erm"/>
</dbReference>
<dbReference type="GO" id="GO:0000179">
    <property type="term" value="F:rRNA (adenine-N6,N6-)-dimethyltransferase activity"/>
    <property type="evidence" value="ECO:0007669"/>
    <property type="project" value="InterPro"/>
</dbReference>
<dbReference type="InterPro" id="IPR020596">
    <property type="entry name" value="rRNA_Ade_Mease_Trfase_CS"/>
</dbReference>
<evidence type="ECO:0000313" key="6">
    <source>
        <dbReference type="EMBL" id="KPL52738.1"/>
    </source>
</evidence>
<keyword evidence="4" id="KW-0694">RNA-binding</keyword>
<dbReference type="InterPro" id="IPR020598">
    <property type="entry name" value="rRNA_Ade_methylase_Trfase_N"/>
</dbReference>
<evidence type="ECO:0000256" key="3">
    <source>
        <dbReference type="ARBA" id="ARBA00022691"/>
    </source>
</evidence>
<dbReference type="Gene3D" id="3.40.50.150">
    <property type="entry name" value="Vaccinia Virus protein VP39"/>
    <property type="match status" value="1"/>
</dbReference>
<accession>A0A0P6VN61</accession>
<sequence length="202" mass="22014">MGQPNKRALPDGIRHKVLDEVRFLKSWLDKPLQVGAVAPSGPALAKAMARFVDPALAGSVVELGPGTGVVTKALVERGVTPDRIVSIEYDGEFCKLLRNRFPGIQFIHGDAYQMRQAVEGLAETPLSAVVSSLPLFTRPLPQRLKLLDDCLSLLAPGAPFIQFSYALVPPVPPGAGNFVIERTNWVVMNLPPARVWVYRRPA</sequence>
<dbReference type="EMBL" id="LJYW01000001">
    <property type="protein sequence ID" value="KPL52738.1"/>
    <property type="molecule type" value="Genomic_DNA"/>
</dbReference>
<dbReference type="CDD" id="cd02440">
    <property type="entry name" value="AdoMet_MTases"/>
    <property type="match status" value="1"/>
</dbReference>
<dbReference type="AlphaFoldDB" id="A0A0P6VN61"/>
<dbReference type="STRING" id="665126.ABB55_11360"/>
<proteinExistence type="predicted"/>
<dbReference type="SUPFAM" id="SSF53335">
    <property type="entry name" value="S-adenosyl-L-methionine-dependent methyltransferases"/>
    <property type="match status" value="1"/>
</dbReference>
<protein>
    <submittedName>
        <fullName evidence="6">Phospholipid methyltransferase</fullName>
    </submittedName>
</protein>
<feature type="domain" description="Ribosomal RNA adenine methylase transferase N-terminal" evidence="5">
    <location>
        <begin position="44"/>
        <end position="184"/>
    </location>
</feature>
<dbReference type="InterPro" id="IPR029063">
    <property type="entry name" value="SAM-dependent_MTases_sf"/>
</dbReference>